<reference evidence="3 4" key="1">
    <citation type="submission" date="2019-03" db="EMBL/GenBank/DDBJ databases">
        <authorList>
            <person name="Gonzalez-Pimentel J.L."/>
        </authorList>
    </citation>
    <scope>NUCLEOTIDE SEQUENCE [LARGE SCALE GENOMIC DNA]</scope>
    <source>
        <strain evidence="3 4">JCM 31289</strain>
    </source>
</reference>
<proteinExistence type="predicted"/>
<dbReference type="EMBL" id="SRID01000350">
    <property type="protein sequence ID" value="TGA94411.1"/>
    <property type="molecule type" value="Genomic_DNA"/>
</dbReference>
<protein>
    <recommendedName>
        <fullName evidence="5">DUF732 domain-containing protein</fullName>
    </recommendedName>
</protein>
<evidence type="ECO:0000313" key="3">
    <source>
        <dbReference type="EMBL" id="TGA94411.1"/>
    </source>
</evidence>
<dbReference type="OrthoDB" id="4326380at2"/>
<sequence length="147" mass="15189">MRRNTVVGIVAAGVLAGGGALFLFQDDDAKDTSGDAKPKHSAGAPRTEQKDAPADAPQAESAVPSPDPAQTADLLRRLRAIHPALAADEAKAVSRARNVCDDAQWTEGDDTAVGARAAQRFSGGDVPTLGPEQGVRIVTAVRESFCS</sequence>
<organism evidence="3 4">
    <name type="scientific">Streptomyces palmae</name>
    <dbReference type="NCBI Taxonomy" id="1701085"/>
    <lineage>
        <taxon>Bacteria</taxon>
        <taxon>Bacillati</taxon>
        <taxon>Actinomycetota</taxon>
        <taxon>Actinomycetes</taxon>
        <taxon>Kitasatosporales</taxon>
        <taxon>Streptomycetaceae</taxon>
        <taxon>Streptomyces</taxon>
    </lineage>
</organism>
<evidence type="ECO:0000313" key="4">
    <source>
        <dbReference type="Proteomes" id="UP000297948"/>
    </source>
</evidence>
<evidence type="ECO:0008006" key="5">
    <source>
        <dbReference type="Google" id="ProtNLM"/>
    </source>
</evidence>
<keyword evidence="2" id="KW-0472">Membrane</keyword>
<evidence type="ECO:0000256" key="1">
    <source>
        <dbReference type="SAM" id="MobiDB-lite"/>
    </source>
</evidence>
<name>A0A4Z0GEI0_9ACTN</name>
<accession>A0A4Z0GEI0</accession>
<evidence type="ECO:0000256" key="2">
    <source>
        <dbReference type="SAM" id="Phobius"/>
    </source>
</evidence>
<dbReference type="Proteomes" id="UP000297948">
    <property type="component" value="Unassembled WGS sequence"/>
</dbReference>
<keyword evidence="2" id="KW-0812">Transmembrane</keyword>
<feature type="transmembrane region" description="Helical" evidence="2">
    <location>
        <begin position="6"/>
        <end position="24"/>
    </location>
</feature>
<gene>
    <name evidence="3" type="ORF">E4099_26310</name>
</gene>
<comment type="caution">
    <text evidence="3">The sequence shown here is derived from an EMBL/GenBank/DDBJ whole genome shotgun (WGS) entry which is preliminary data.</text>
</comment>
<feature type="region of interest" description="Disordered" evidence="1">
    <location>
        <begin position="26"/>
        <end position="70"/>
    </location>
</feature>
<keyword evidence="2" id="KW-1133">Transmembrane helix</keyword>
<dbReference type="AlphaFoldDB" id="A0A4Z0GEI0"/>
<dbReference type="RefSeq" id="WP_135341612.1">
    <property type="nucleotide sequence ID" value="NZ_JBHLTX010000035.1"/>
</dbReference>
<keyword evidence="4" id="KW-1185">Reference proteome</keyword>